<keyword evidence="2" id="KW-1185">Reference proteome</keyword>
<dbReference type="Proteomes" id="UP001227192">
    <property type="component" value="Unassembled WGS sequence"/>
</dbReference>
<gene>
    <name evidence="1" type="ORF">VN97_g7646</name>
</gene>
<evidence type="ECO:0000313" key="1">
    <source>
        <dbReference type="EMBL" id="KAJ9485697.1"/>
    </source>
</evidence>
<dbReference type="EMBL" id="LACB01000251">
    <property type="protein sequence ID" value="KAJ9485697.1"/>
    <property type="molecule type" value="Genomic_DNA"/>
</dbReference>
<proteinExistence type="predicted"/>
<evidence type="ECO:0000313" key="2">
    <source>
        <dbReference type="Proteomes" id="UP001227192"/>
    </source>
</evidence>
<sequence>MCFWMFIVHEEPCYRVHGQTIPPEWSIISVCRSGTPFWRPAFTKFIKFCDDHQVDKITRREIPDNNR</sequence>
<name>A0AAI9X6M6_PENTH</name>
<comment type="caution">
    <text evidence="1">The sequence shown here is derived from an EMBL/GenBank/DDBJ whole genome shotgun (WGS) entry which is preliminary data.</text>
</comment>
<dbReference type="AlphaFoldDB" id="A0AAI9X6M6"/>
<reference evidence="1" key="2">
    <citation type="journal article" date="2016" name="Fungal Biol.">
        <title>Ochratoxin A production by Penicillium thymicola.</title>
        <authorList>
            <person name="Nguyen H.D.T."/>
            <person name="McMullin D.R."/>
            <person name="Ponomareva E."/>
            <person name="Riley R."/>
            <person name="Pomraning K.R."/>
            <person name="Baker S.E."/>
            <person name="Seifert K.A."/>
        </authorList>
    </citation>
    <scope>NUCLEOTIDE SEQUENCE</scope>
    <source>
        <strain evidence="1">DAOM 180753</strain>
    </source>
</reference>
<protein>
    <submittedName>
        <fullName evidence="1">Uncharacterized protein</fullName>
    </submittedName>
</protein>
<organism evidence="1 2">
    <name type="scientific">Penicillium thymicola</name>
    <dbReference type="NCBI Taxonomy" id="293382"/>
    <lineage>
        <taxon>Eukaryota</taxon>
        <taxon>Fungi</taxon>
        <taxon>Dikarya</taxon>
        <taxon>Ascomycota</taxon>
        <taxon>Pezizomycotina</taxon>
        <taxon>Eurotiomycetes</taxon>
        <taxon>Eurotiomycetidae</taxon>
        <taxon>Eurotiales</taxon>
        <taxon>Aspergillaceae</taxon>
        <taxon>Penicillium</taxon>
    </lineage>
</organism>
<accession>A0AAI9X6M6</accession>
<reference evidence="1" key="1">
    <citation type="submission" date="2015-06" db="EMBL/GenBank/DDBJ databases">
        <authorList>
            <person name="Nguyen H."/>
        </authorList>
    </citation>
    <scope>NUCLEOTIDE SEQUENCE</scope>
    <source>
        <strain evidence="1">DAOM 180753</strain>
    </source>
</reference>